<gene>
    <name evidence="3" type="ORF">I316_03803</name>
</gene>
<evidence type="ECO:0000256" key="2">
    <source>
        <dbReference type="SAM" id="MobiDB-lite"/>
    </source>
</evidence>
<organism evidence="3 4">
    <name type="scientific">Kwoniella heveanensis BCC8398</name>
    <dbReference type="NCBI Taxonomy" id="1296120"/>
    <lineage>
        <taxon>Eukaryota</taxon>
        <taxon>Fungi</taxon>
        <taxon>Dikarya</taxon>
        <taxon>Basidiomycota</taxon>
        <taxon>Agaricomycotina</taxon>
        <taxon>Tremellomycetes</taxon>
        <taxon>Tremellales</taxon>
        <taxon>Cryptococcaceae</taxon>
        <taxon>Kwoniella</taxon>
    </lineage>
</organism>
<feature type="region of interest" description="Disordered" evidence="2">
    <location>
        <begin position="1"/>
        <end position="20"/>
    </location>
</feature>
<dbReference type="Pfam" id="PF04502">
    <property type="entry name" value="Saf4_Yju2"/>
    <property type="match status" value="1"/>
</dbReference>
<dbReference type="PANTHER" id="PTHR12111">
    <property type="entry name" value="SPLICING FACTOR YJU2"/>
    <property type="match status" value="1"/>
</dbReference>
<sequence>MQGLNRSARSLHQLNIPPPHCEPFELTSTSRTHRYIPPDYDPKKNSTLNLYQGKKHALGNRAKDIDKGILIVRFELPFNIWCGHCNAHIGAGVRYNARKSKVGNYYSTPIYGFKCKCHLCDGWFEIRTDPKNAAYVVHEGARKKDEDWDPEENGGFAVHDTEAPSASLPPADPFEGVEKTIDQQKWAARGTSRLTELTRASERLSGDPYLISSALRRRFREEKKVLLEKQGKDDDIRTRYGLHEDVDLGMEDVEKGREMWIAQRENRGLSIDAPTSAGTQASENAERGSPTPRAINSYHGKGKGKLVDTGNGSPSLGEVLRKTTAKKYDPFANTSFTSPSATLNKAVTGHGLDKVRVKGRIKSNVLSGLVGKSSPMGSKEKKKEANDPAAGVGLAGGLLAGYGSD</sequence>
<name>A0A1B9GT96_9TREE</name>
<feature type="region of interest" description="Disordered" evidence="2">
    <location>
        <begin position="270"/>
        <end position="314"/>
    </location>
</feature>
<proteinExistence type="inferred from homology"/>
<feature type="region of interest" description="Disordered" evidence="2">
    <location>
        <begin position="368"/>
        <end position="393"/>
    </location>
</feature>
<dbReference type="GO" id="GO:0005684">
    <property type="term" value="C:U2-type spliceosomal complex"/>
    <property type="evidence" value="ECO:0007669"/>
    <property type="project" value="TreeGrafter"/>
</dbReference>
<keyword evidence="4" id="KW-1185">Reference proteome</keyword>
<dbReference type="GO" id="GO:0000398">
    <property type="term" value="P:mRNA splicing, via spliceosome"/>
    <property type="evidence" value="ECO:0007669"/>
    <property type="project" value="InterPro"/>
</dbReference>
<dbReference type="InterPro" id="IPR007590">
    <property type="entry name" value="Saf4/Yju2"/>
</dbReference>
<dbReference type="STRING" id="1296120.A0A1B9GT96"/>
<feature type="compositionally biased region" description="Polar residues" evidence="2">
    <location>
        <begin position="1"/>
        <end position="13"/>
    </location>
</feature>
<evidence type="ECO:0000256" key="1">
    <source>
        <dbReference type="ARBA" id="ARBA00005595"/>
    </source>
</evidence>
<reference evidence="4" key="2">
    <citation type="submission" date="2013-12" db="EMBL/GenBank/DDBJ databases">
        <title>Evolution of pathogenesis and genome organization in the Tremellales.</title>
        <authorList>
            <person name="Cuomo C."/>
            <person name="Litvintseva A."/>
            <person name="Heitman J."/>
            <person name="Chen Y."/>
            <person name="Sun S."/>
            <person name="Springer D."/>
            <person name="Dromer F."/>
            <person name="Young S."/>
            <person name="Zeng Q."/>
            <person name="Chapman S."/>
            <person name="Gujja S."/>
            <person name="Saif S."/>
            <person name="Birren B."/>
        </authorList>
    </citation>
    <scope>NUCLEOTIDE SEQUENCE [LARGE SCALE GENOMIC DNA]</scope>
    <source>
        <strain evidence="4">BCC8398</strain>
    </source>
</reference>
<accession>A0A1B9GT96</accession>
<dbReference type="Proteomes" id="UP000092666">
    <property type="component" value="Unassembled WGS sequence"/>
</dbReference>
<evidence type="ECO:0000313" key="3">
    <source>
        <dbReference type="EMBL" id="OCF34290.1"/>
    </source>
</evidence>
<dbReference type="PANTHER" id="PTHR12111:SF2">
    <property type="entry name" value="SPLICING FACTOR YJU2B-RELATED"/>
    <property type="match status" value="1"/>
</dbReference>
<dbReference type="AlphaFoldDB" id="A0A1B9GT96"/>
<protein>
    <submittedName>
        <fullName evidence="3">Coiled-coil domain-containing protein 130</fullName>
    </submittedName>
</protein>
<dbReference type="EMBL" id="KV700125">
    <property type="protein sequence ID" value="OCF34290.1"/>
    <property type="molecule type" value="Genomic_DNA"/>
</dbReference>
<dbReference type="GO" id="GO:0071014">
    <property type="term" value="C:post-mRNA release spliceosomal complex"/>
    <property type="evidence" value="ECO:0007669"/>
    <property type="project" value="TreeGrafter"/>
</dbReference>
<reference evidence="3 4" key="1">
    <citation type="submission" date="2013-07" db="EMBL/GenBank/DDBJ databases">
        <title>The Genome Sequence of Cryptococcus heveanensis BCC8398.</title>
        <authorList>
            <consortium name="The Broad Institute Genome Sequencing Platform"/>
            <person name="Cuomo C."/>
            <person name="Litvintseva A."/>
            <person name="Chen Y."/>
            <person name="Heitman J."/>
            <person name="Sun S."/>
            <person name="Springer D."/>
            <person name="Dromer F."/>
            <person name="Young S.K."/>
            <person name="Zeng Q."/>
            <person name="Gargeya S."/>
            <person name="Fitzgerald M."/>
            <person name="Abouelleil A."/>
            <person name="Alvarado L."/>
            <person name="Berlin A.M."/>
            <person name="Chapman S.B."/>
            <person name="Dewar J."/>
            <person name="Goldberg J."/>
            <person name="Griggs A."/>
            <person name="Gujja S."/>
            <person name="Hansen M."/>
            <person name="Howarth C."/>
            <person name="Imamovic A."/>
            <person name="Larimer J."/>
            <person name="McCowan C."/>
            <person name="Murphy C."/>
            <person name="Pearson M."/>
            <person name="Priest M."/>
            <person name="Roberts A."/>
            <person name="Saif S."/>
            <person name="Shea T."/>
            <person name="Sykes S."/>
            <person name="Wortman J."/>
            <person name="Nusbaum C."/>
            <person name="Birren B."/>
        </authorList>
    </citation>
    <scope>NUCLEOTIDE SEQUENCE [LARGE SCALE GENOMIC DNA]</scope>
    <source>
        <strain evidence="3 4">BCC8398</strain>
    </source>
</reference>
<dbReference type="OrthoDB" id="360327at2759"/>
<feature type="region of interest" description="Disordered" evidence="2">
    <location>
        <begin position="145"/>
        <end position="174"/>
    </location>
</feature>
<evidence type="ECO:0000313" key="4">
    <source>
        <dbReference type="Proteomes" id="UP000092666"/>
    </source>
</evidence>
<comment type="similarity">
    <text evidence="1">Belongs to the CWC16 family.</text>
</comment>